<evidence type="ECO:0000259" key="2">
    <source>
        <dbReference type="PROSITE" id="PS51087"/>
    </source>
</evidence>
<name>A0A3B1ASN1_9ZZZZ</name>
<dbReference type="PROSITE" id="PS51087">
    <property type="entry name" value="APAG"/>
    <property type="match status" value="1"/>
</dbReference>
<dbReference type="InterPro" id="IPR023065">
    <property type="entry name" value="Uncharacterised_ApaG"/>
</dbReference>
<dbReference type="SUPFAM" id="SSF110069">
    <property type="entry name" value="ApaG-like"/>
    <property type="match status" value="1"/>
</dbReference>
<feature type="domain" description="ApaG" evidence="2">
    <location>
        <begin position="17"/>
        <end position="141"/>
    </location>
</feature>
<reference evidence="3" key="1">
    <citation type="submission" date="2018-06" db="EMBL/GenBank/DDBJ databases">
        <authorList>
            <person name="Zhirakovskaya E."/>
        </authorList>
    </citation>
    <scope>NUCLEOTIDE SEQUENCE</scope>
</reference>
<proteinExistence type="inferred from homology"/>
<evidence type="ECO:0000256" key="1">
    <source>
        <dbReference type="ARBA" id="ARBA00017693"/>
    </source>
</evidence>
<protein>
    <recommendedName>
        <fullName evidence="1">Protein ApaG</fullName>
    </recommendedName>
</protein>
<dbReference type="InterPro" id="IPR036767">
    <property type="entry name" value="ApaG_sf"/>
</dbReference>
<dbReference type="HAMAP" id="MF_00791">
    <property type="entry name" value="ApaG"/>
    <property type="match status" value="1"/>
</dbReference>
<dbReference type="InterPro" id="IPR050718">
    <property type="entry name" value="ApaG-like"/>
</dbReference>
<dbReference type="PANTHER" id="PTHR47191:SF2">
    <property type="entry name" value="OS05G0170800 PROTEIN"/>
    <property type="match status" value="1"/>
</dbReference>
<accession>A0A3B1ASN1</accession>
<organism evidence="3">
    <name type="scientific">hydrothermal vent metagenome</name>
    <dbReference type="NCBI Taxonomy" id="652676"/>
    <lineage>
        <taxon>unclassified sequences</taxon>
        <taxon>metagenomes</taxon>
        <taxon>ecological metagenomes</taxon>
    </lineage>
</organism>
<dbReference type="EMBL" id="UOFW01000106">
    <property type="protein sequence ID" value="VAX04721.1"/>
    <property type="molecule type" value="Genomic_DNA"/>
</dbReference>
<dbReference type="Gene3D" id="2.60.40.1470">
    <property type="entry name" value="ApaG domain"/>
    <property type="match status" value="1"/>
</dbReference>
<gene>
    <name evidence="3" type="ORF">MNBD_ALPHA03-735</name>
</gene>
<dbReference type="Pfam" id="PF04379">
    <property type="entry name" value="DUF525"/>
    <property type="match status" value="1"/>
</dbReference>
<sequence length="144" mass="16339">MHDNIVDFMKMSEDTYEATTHGVKVSVQPFYLEDESDPDEGRYFWAYQVKIENLSKEKLQLKSRRWQITDSMGRTEEVQGEGVIGEQPVIEPGYIFEYTSGAPLGTSSGFMAGHYRMYKDDGSSFDVVIPAFSLDSPYGSHTLN</sequence>
<dbReference type="AlphaFoldDB" id="A0A3B1ASN1"/>
<dbReference type="PANTHER" id="PTHR47191">
    <property type="entry name" value="OS05G0170800 PROTEIN"/>
    <property type="match status" value="1"/>
</dbReference>
<evidence type="ECO:0000313" key="3">
    <source>
        <dbReference type="EMBL" id="VAX04721.1"/>
    </source>
</evidence>
<dbReference type="NCBIfam" id="NF003967">
    <property type="entry name" value="PRK05461.1"/>
    <property type="match status" value="1"/>
</dbReference>
<dbReference type="InterPro" id="IPR007474">
    <property type="entry name" value="ApaG_domain"/>
</dbReference>